<gene>
    <name evidence="6" type="ORF">SAMN05660748_2223</name>
</gene>
<dbReference type="OrthoDB" id="7808807at2"/>
<feature type="signal peptide" evidence="4">
    <location>
        <begin position="1"/>
        <end position="19"/>
    </location>
</feature>
<dbReference type="Pfam" id="PF09084">
    <property type="entry name" value="NMT1"/>
    <property type="match status" value="1"/>
</dbReference>
<evidence type="ECO:0000313" key="7">
    <source>
        <dbReference type="Proteomes" id="UP000219435"/>
    </source>
</evidence>
<feature type="domain" description="SsuA/THI5-like" evidence="5">
    <location>
        <begin position="53"/>
        <end position="252"/>
    </location>
</feature>
<comment type="similarity">
    <text evidence="2">Belongs to the bacterial solute-binding protein SsuA/TauA family.</text>
</comment>
<keyword evidence="3 4" id="KW-0732">Signal</keyword>
<dbReference type="CDD" id="cd01008">
    <property type="entry name" value="PBP2_NrtA_SsuA_CpmA_like"/>
    <property type="match status" value="1"/>
</dbReference>
<reference evidence="7" key="1">
    <citation type="submission" date="2017-08" db="EMBL/GenBank/DDBJ databases">
        <authorList>
            <person name="Varghese N."/>
            <person name="Submissions S."/>
        </authorList>
    </citation>
    <scope>NUCLEOTIDE SEQUENCE [LARGE SCALE GENOMIC DNA]</scope>
    <source>
        <strain evidence="7">DSM 4725</strain>
    </source>
</reference>
<dbReference type="InterPro" id="IPR015168">
    <property type="entry name" value="SsuA/THI5"/>
</dbReference>
<dbReference type="EMBL" id="OBQI01000003">
    <property type="protein sequence ID" value="SOC49496.1"/>
    <property type="molecule type" value="Genomic_DNA"/>
</dbReference>
<dbReference type="Proteomes" id="UP000219435">
    <property type="component" value="Unassembled WGS sequence"/>
</dbReference>
<feature type="chain" id="PRO_5038707615" evidence="4">
    <location>
        <begin position="20"/>
        <end position="335"/>
    </location>
</feature>
<protein>
    <submittedName>
        <fullName evidence="6">ABC-type nitrate/sulfonate/bicarbonate transport system, substrate-binding protein</fullName>
    </submittedName>
</protein>
<dbReference type="PANTHER" id="PTHR30024:SF47">
    <property type="entry name" value="TAURINE-BINDING PERIPLASMIC PROTEIN"/>
    <property type="match status" value="1"/>
</dbReference>
<proteinExistence type="inferred from homology"/>
<evidence type="ECO:0000313" key="6">
    <source>
        <dbReference type="EMBL" id="SOC49496.1"/>
    </source>
</evidence>
<evidence type="ECO:0000256" key="2">
    <source>
        <dbReference type="ARBA" id="ARBA00010742"/>
    </source>
</evidence>
<evidence type="ECO:0000256" key="4">
    <source>
        <dbReference type="SAM" id="SignalP"/>
    </source>
</evidence>
<sequence length="335" mass="34875">MKRRHSLSLTAAMVSLALAVSGCSNPRESGGSESSGGGTIRIGLASAGYGPYLPVYVAEQEGYFEDRGLDVEITAYQGGGAATEALVAGEADIISYTPAGVAVSRSRGIEQRIIGAGLPTSTGWSVQVRADSDIQSVEDLAGRQVGIGNPGGTGEYFALWVEQTAGIDFEPVALGYGALNESLLQGTVDAIVQLPPASYDLPLSGEARVIMDLGETMEPTLPDAWVASDELIASDSEMVQLALEAIYEGVRKLQSDEAYALSVLEERAGITGELAREEYSNTIMALSTDGDIKASWIDNALQLAADVGLDSQGDLPAAEDVYTGEFVPVDVGAGD</sequence>
<dbReference type="PANTHER" id="PTHR30024">
    <property type="entry name" value="ALIPHATIC SULFONATES-BINDING PROTEIN-RELATED"/>
    <property type="match status" value="1"/>
</dbReference>
<evidence type="ECO:0000256" key="3">
    <source>
        <dbReference type="ARBA" id="ARBA00022729"/>
    </source>
</evidence>
<name>A0A285V8W7_9ACTN</name>
<comment type="subcellular location">
    <subcellularLocation>
        <location evidence="1">Periplasm</location>
    </subcellularLocation>
</comment>
<evidence type="ECO:0000259" key="5">
    <source>
        <dbReference type="Pfam" id="PF09084"/>
    </source>
</evidence>
<organism evidence="6 7">
    <name type="scientific">Blastococcus aggregatus</name>
    <dbReference type="NCBI Taxonomy" id="38502"/>
    <lineage>
        <taxon>Bacteria</taxon>
        <taxon>Bacillati</taxon>
        <taxon>Actinomycetota</taxon>
        <taxon>Actinomycetes</taxon>
        <taxon>Geodermatophilales</taxon>
        <taxon>Geodermatophilaceae</taxon>
        <taxon>Blastococcus</taxon>
    </lineage>
</organism>
<evidence type="ECO:0000256" key="1">
    <source>
        <dbReference type="ARBA" id="ARBA00004418"/>
    </source>
</evidence>
<keyword evidence="7" id="KW-1185">Reference proteome</keyword>
<accession>A0A285V8W7</accession>
<dbReference type="Gene3D" id="3.40.190.10">
    <property type="entry name" value="Periplasmic binding protein-like II"/>
    <property type="match status" value="2"/>
</dbReference>
<dbReference type="PROSITE" id="PS51257">
    <property type="entry name" value="PROKAR_LIPOPROTEIN"/>
    <property type="match status" value="1"/>
</dbReference>
<dbReference type="SUPFAM" id="SSF53850">
    <property type="entry name" value="Periplasmic binding protein-like II"/>
    <property type="match status" value="1"/>
</dbReference>
<dbReference type="GO" id="GO:0042597">
    <property type="term" value="C:periplasmic space"/>
    <property type="evidence" value="ECO:0007669"/>
    <property type="project" value="UniProtKB-SubCell"/>
</dbReference>
<dbReference type="AlphaFoldDB" id="A0A285V8W7"/>